<dbReference type="Proteomes" id="UP000321514">
    <property type="component" value="Unassembled WGS sequence"/>
</dbReference>
<feature type="domain" description="AB hydrolase-1" evidence="4">
    <location>
        <begin position="69"/>
        <end position="291"/>
    </location>
</feature>
<dbReference type="SUPFAM" id="SSF53474">
    <property type="entry name" value="alpha/beta-Hydrolases"/>
    <property type="match status" value="1"/>
</dbReference>
<dbReference type="Gene3D" id="3.40.50.1820">
    <property type="entry name" value="alpha/beta hydrolase"/>
    <property type="match status" value="1"/>
</dbReference>
<dbReference type="Proteomes" id="UP000183760">
    <property type="component" value="Unassembled WGS sequence"/>
</dbReference>
<evidence type="ECO:0000313" key="5">
    <source>
        <dbReference type="EMBL" id="GEN07916.1"/>
    </source>
</evidence>
<name>A0A511T183_MYXFU</name>
<dbReference type="PANTHER" id="PTHR43798:SF31">
    <property type="entry name" value="AB HYDROLASE SUPERFAMILY PROTEIN YCLE"/>
    <property type="match status" value="1"/>
</dbReference>
<evidence type="ECO:0000313" key="6">
    <source>
        <dbReference type="EMBL" id="SES75320.1"/>
    </source>
</evidence>
<gene>
    <name evidence="5" type="ORF">MFU01_29530</name>
    <name evidence="6" type="ORF">SAMN05443572_10157</name>
</gene>
<dbReference type="EMBL" id="BJXR01000026">
    <property type="protein sequence ID" value="GEN07916.1"/>
    <property type="molecule type" value="Genomic_DNA"/>
</dbReference>
<dbReference type="PRINTS" id="PR00111">
    <property type="entry name" value="ABHYDROLASE"/>
</dbReference>
<reference evidence="6 7" key="1">
    <citation type="submission" date="2016-10" db="EMBL/GenBank/DDBJ databases">
        <authorList>
            <person name="Varghese N."/>
            <person name="Submissions S."/>
        </authorList>
    </citation>
    <scope>NUCLEOTIDE SEQUENCE [LARGE SCALE GENOMIC DNA]</scope>
    <source>
        <strain evidence="6 7">DSM 16525</strain>
    </source>
</reference>
<evidence type="ECO:0000259" key="4">
    <source>
        <dbReference type="Pfam" id="PF00561"/>
    </source>
</evidence>
<dbReference type="GO" id="GO:0016787">
    <property type="term" value="F:hydrolase activity"/>
    <property type="evidence" value="ECO:0007669"/>
    <property type="project" value="UniProtKB-KW"/>
</dbReference>
<keyword evidence="3" id="KW-0732">Signal</keyword>
<dbReference type="InterPro" id="IPR000073">
    <property type="entry name" value="AB_hydrolase_1"/>
</dbReference>
<dbReference type="RefSeq" id="WP_074948290.1">
    <property type="nucleotide sequence ID" value="NZ_BJXR01000026.1"/>
</dbReference>
<keyword evidence="1 5" id="KW-0378">Hydrolase</keyword>
<feature type="region of interest" description="Disordered" evidence="2">
    <location>
        <begin position="20"/>
        <end position="47"/>
    </location>
</feature>
<feature type="compositionally biased region" description="Low complexity" evidence="2">
    <location>
        <begin position="20"/>
        <end position="43"/>
    </location>
</feature>
<dbReference type="STRING" id="1334629.MFUL124B02_01180"/>
<feature type="signal peptide" evidence="3">
    <location>
        <begin position="1"/>
        <end position="21"/>
    </location>
</feature>
<dbReference type="Pfam" id="PF00561">
    <property type="entry name" value="Abhydrolase_1"/>
    <property type="match status" value="1"/>
</dbReference>
<sequence>MKTLLAALLTLPLLACGPAPEAEPTAAPSDTESLTQSSELSSSAPRERSIRLRTGVTLRYVEQGSRRGPAVVFLHGYTDSHHTWDLNLSRFSRDLHIYALDQRGHGDSSRPACCYTQQHFAADVAAFLDAVGEPRAILVGHSMGSFIAQQVALDYPRRVEALVLVGSAPTVAGNEVALGLKSVVDEQVGTVDPDFVREFQSSTFVRPVPASYLDTLVSESLKVPARVWQDSLDGLIAEDHSQRLRSIRVPVLVVGGDQDGFFPVAQQQALVDALPDARFILYPDTGHAPHAELPKTFVRDVSGFIKRVTR</sequence>
<evidence type="ECO:0000256" key="3">
    <source>
        <dbReference type="SAM" id="SignalP"/>
    </source>
</evidence>
<dbReference type="EMBL" id="FOIB01000001">
    <property type="protein sequence ID" value="SES75320.1"/>
    <property type="molecule type" value="Genomic_DNA"/>
</dbReference>
<evidence type="ECO:0000256" key="1">
    <source>
        <dbReference type="ARBA" id="ARBA00022801"/>
    </source>
</evidence>
<dbReference type="PANTHER" id="PTHR43798">
    <property type="entry name" value="MONOACYLGLYCEROL LIPASE"/>
    <property type="match status" value="1"/>
</dbReference>
<reference evidence="5 8" key="2">
    <citation type="submission" date="2019-07" db="EMBL/GenBank/DDBJ databases">
        <title>Whole genome shotgun sequence of Myxococcus fulvus NBRC 100333.</title>
        <authorList>
            <person name="Hosoyama A."/>
            <person name="Uohara A."/>
            <person name="Ohji S."/>
            <person name="Ichikawa N."/>
        </authorList>
    </citation>
    <scope>NUCLEOTIDE SEQUENCE [LARGE SCALE GENOMIC DNA]</scope>
    <source>
        <strain evidence="5 8">NBRC 100333</strain>
    </source>
</reference>
<dbReference type="AlphaFoldDB" id="A0A511T183"/>
<evidence type="ECO:0000313" key="7">
    <source>
        <dbReference type="Proteomes" id="UP000183760"/>
    </source>
</evidence>
<evidence type="ECO:0000313" key="8">
    <source>
        <dbReference type="Proteomes" id="UP000321514"/>
    </source>
</evidence>
<dbReference type="InterPro" id="IPR029058">
    <property type="entry name" value="AB_hydrolase_fold"/>
</dbReference>
<evidence type="ECO:0000256" key="2">
    <source>
        <dbReference type="SAM" id="MobiDB-lite"/>
    </source>
</evidence>
<proteinExistence type="predicted"/>
<dbReference type="GO" id="GO:0016020">
    <property type="term" value="C:membrane"/>
    <property type="evidence" value="ECO:0007669"/>
    <property type="project" value="TreeGrafter"/>
</dbReference>
<dbReference type="OrthoDB" id="5385630at2"/>
<keyword evidence="7" id="KW-1185">Reference proteome</keyword>
<comment type="caution">
    <text evidence="5">The sequence shown here is derived from an EMBL/GenBank/DDBJ whole genome shotgun (WGS) entry which is preliminary data.</text>
</comment>
<accession>A0A511T183</accession>
<dbReference type="InterPro" id="IPR050266">
    <property type="entry name" value="AB_hydrolase_sf"/>
</dbReference>
<organism evidence="5 8">
    <name type="scientific">Myxococcus fulvus</name>
    <dbReference type="NCBI Taxonomy" id="33"/>
    <lineage>
        <taxon>Bacteria</taxon>
        <taxon>Pseudomonadati</taxon>
        <taxon>Myxococcota</taxon>
        <taxon>Myxococcia</taxon>
        <taxon>Myxococcales</taxon>
        <taxon>Cystobacterineae</taxon>
        <taxon>Myxococcaceae</taxon>
        <taxon>Myxococcus</taxon>
    </lineage>
</organism>
<protein>
    <submittedName>
        <fullName evidence="5">Alpha/beta hydrolase</fullName>
    </submittedName>
    <submittedName>
        <fullName evidence="6">Pimeloyl-ACP methyl ester carboxylesterase</fullName>
    </submittedName>
</protein>
<feature type="chain" id="PRO_5022680148" evidence="3">
    <location>
        <begin position="22"/>
        <end position="310"/>
    </location>
</feature>